<reference evidence="1 2" key="1">
    <citation type="journal article" date="2017" name="Curr. Biol.">
        <title>Genome architecture and evolution of a unichromosomal asexual nematode.</title>
        <authorList>
            <person name="Fradin H."/>
            <person name="Zegar C."/>
            <person name="Gutwein M."/>
            <person name="Lucas J."/>
            <person name="Kovtun M."/>
            <person name="Corcoran D."/>
            <person name="Baugh L.R."/>
            <person name="Kiontke K."/>
            <person name="Gunsalus K."/>
            <person name="Fitch D.H."/>
            <person name="Piano F."/>
        </authorList>
    </citation>
    <scope>NUCLEOTIDE SEQUENCE [LARGE SCALE GENOMIC DNA]</scope>
    <source>
        <strain evidence="1">PF1309</strain>
    </source>
</reference>
<dbReference type="AlphaFoldDB" id="A0A2A2M5A0"/>
<keyword evidence="2" id="KW-1185">Reference proteome</keyword>
<evidence type="ECO:0000313" key="2">
    <source>
        <dbReference type="Proteomes" id="UP000218231"/>
    </source>
</evidence>
<dbReference type="EMBL" id="LIAE01004923">
    <property type="protein sequence ID" value="PAV93616.1"/>
    <property type="molecule type" value="Genomic_DNA"/>
</dbReference>
<evidence type="ECO:0000313" key="1">
    <source>
        <dbReference type="EMBL" id="PAV93616.1"/>
    </source>
</evidence>
<sequence>MSPGRAPFQLADMHGALRQGGQGQAVERARYVVPGGTVGAGAGGELGVALVAQCQPVGGRNGPAERVDVYLEQQAIDRLAEDELDIALAMDDQFGAEPPLVVGACQVHSGRGAEGVHLAKSSL</sequence>
<organism evidence="1 2">
    <name type="scientific">Diploscapter pachys</name>
    <dbReference type="NCBI Taxonomy" id="2018661"/>
    <lineage>
        <taxon>Eukaryota</taxon>
        <taxon>Metazoa</taxon>
        <taxon>Ecdysozoa</taxon>
        <taxon>Nematoda</taxon>
        <taxon>Chromadorea</taxon>
        <taxon>Rhabditida</taxon>
        <taxon>Rhabditina</taxon>
        <taxon>Rhabditomorpha</taxon>
        <taxon>Rhabditoidea</taxon>
        <taxon>Rhabditidae</taxon>
        <taxon>Diploscapter</taxon>
    </lineage>
</organism>
<name>A0A2A2M5A0_9BILA</name>
<comment type="caution">
    <text evidence="1">The sequence shown here is derived from an EMBL/GenBank/DDBJ whole genome shotgun (WGS) entry which is preliminary data.</text>
</comment>
<protein>
    <submittedName>
        <fullName evidence="1">Uncharacterized protein</fullName>
    </submittedName>
</protein>
<gene>
    <name evidence="1" type="ORF">WR25_02900</name>
</gene>
<accession>A0A2A2M5A0</accession>
<dbReference type="Proteomes" id="UP000218231">
    <property type="component" value="Unassembled WGS sequence"/>
</dbReference>
<proteinExistence type="predicted"/>